<dbReference type="OrthoDB" id="8023605at2759"/>
<gene>
    <name evidence="2" type="ORF">BDZ94DRAFT_1179287</name>
</gene>
<keyword evidence="3" id="KW-1185">Reference proteome</keyword>
<sequence>MRLIRYEREHRATIRDFDFKPGNLVLIQNSEVEMSLNSKMKPRYNGPMIVLRRNRGGAYILCEMDGSVWQNKVAAFRLVPYYAWTSVTLLDNLQELIDISTRMLDRLADSKDTGETELYKGRDWNFDGVRLNSGHDPPDEPENQIPSSSEDEIEEDDNSEDDLPQLRTSKRLKVSEKKKKKK</sequence>
<evidence type="ECO:0000313" key="2">
    <source>
        <dbReference type="EMBL" id="KAF9455761.1"/>
    </source>
</evidence>
<accession>A0A9P5XUK4</accession>
<proteinExistence type="predicted"/>
<comment type="caution">
    <text evidence="2">The sequence shown here is derived from an EMBL/GenBank/DDBJ whole genome shotgun (WGS) entry which is preliminary data.</text>
</comment>
<protein>
    <submittedName>
        <fullName evidence="2">Uncharacterized protein</fullName>
    </submittedName>
</protein>
<feature type="compositionally biased region" description="Acidic residues" evidence="1">
    <location>
        <begin position="149"/>
        <end position="163"/>
    </location>
</feature>
<dbReference type="Proteomes" id="UP000807353">
    <property type="component" value="Unassembled WGS sequence"/>
</dbReference>
<evidence type="ECO:0000256" key="1">
    <source>
        <dbReference type="SAM" id="MobiDB-lite"/>
    </source>
</evidence>
<dbReference type="AlphaFoldDB" id="A0A9P5XUK4"/>
<feature type="compositionally biased region" description="Basic residues" evidence="1">
    <location>
        <begin position="168"/>
        <end position="182"/>
    </location>
</feature>
<evidence type="ECO:0000313" key="3">
    <source>
        <dbReference type="Proteomes" id="UP000807353"/>
    </source>
</evidence>
<dbReference type="EMBL" id="MU150530">
    <property type="protein sequence ID" value="KAF9455761.1"/>
    <property type="molecule type" value="Genomic_DNA"/>
</dbReference>
<organism evidence="2 3">
    <name type="scientific">Collybia nuda</name>
    <dbReference type="NCBI Taxonomy" id="64659"/>
    <lineage>
        <taxon>Eukaryota</taxon>
        <taxon>Fungi</taxon>
        <taxon>Dikarya</taxon>
        <taxon>Basidiomycota</taxon>
        <taxon>Agaricomycotina</taxon>
        <taxon>Agaricomycetes</taxon>
        <taxon>Agaricomycetidae</taxon>
        <taxon>Agaricales</taxon>
        <taxon>Tricholomatineae</taxon>
        <taxon>Clitocybaceae</taxon>
        <taxon>Collybia</taxon>
    </lineage>
</organism>
<feature type="region of interest" description="Disordered" evidence="1">
    <location>
        <begin position="129"/>
        <end position="182"/>
    </location>
</feature>
<reference evidence="2" key="1">
    <citation type="submission" date="2020-11" db="EMBL/GenBank/DDBJ databases">
        <authorList>
            <consortium name="DOE Joint Genome Institute"/>
            <person name="Ahrendt S."/>
            <person name="Riley R."/>
            <person name="Andreopoulos W."/>
            <person name="Labutti K."/>
            <person name="Pangilinan J."/>
            <person name="Ruiz-Duenas F.J."/>
            <person name="Barrasa J.M."/>
            <person name="Sanchez-Garcia M."/>
            <person name="Camarero S."/>
            <person name="Miyauchi S."/>
            <person name="Serrano A."/>
            <person name="Linde D."/>
            <person name="Babiker R."/>
            <person name="Drula E."/>
            <person name="Ayuso-Fernandez I."/>
            <person name="Pacheco R."/>
            <person name="Padilla G."/>
            <person name="Ferreira P."/>
            <person name="Barriuso J."/>
            <person name="Kellner H."/>
            <person name="Castanera R."/>
            <person name="Alfaro M."/>
            <person name="Ramirez L."/>
            <person name="Pisabarro A.G."/>
            <person name="Kuo A."/>
            <person name="Tritt A."/>
            <person name="Lipzen A."/>
            <person name="He G."/>
            <person name="Yan M."/>
            <person name="Ng V."/>
            <person name="Cullen D."/>
            <person name="Martin F."/>
            <person name="Rosso M.-N."/>
            <person name="Henrissat B."/>
            <person name="Hibbett D."/>
            <person name="Martinez A.T."/>
            <person name="Grigoriev I.V."/>
        </authorList>
    </citation>
    <scope>NUCLEOTIDE SEQUENCE</scope>
    <source>
        <strain evidence="2">CBS 247.69</strain>
    </source>
</reference>
<name>A0A9P5XUK4_9AGAR</name>